<protein>
    <submittedName>
        <fullName evidence="5">Crp/Fnr family transcriptional regulator</fullName>
    </submittedName>
</protein>
<keyword evidence="6" id="KW-1185">Reference proteome</keyword>
<keyword evidence="3" id="KW-0804">Transcription</keyword>
<dbReference type="InterPro" id="IPR036390">
    <property type="entry name" value="WH_DNA-bd_sf"/>
</dbReference>
<dbReference type="AlphaFoldDB" id="A0A545AH03"/>
<dbReference type="CDD" id="cd00038">
    <property type="entry name" value="CAP_ED"/>
    <property type="match status" value="1"/>
</dbReference>
<comment type="caution">
    <text evidence="5">The sequence shown here is derived from an EMBL/GenBank/DDBJ whole genome shotgun (WGS) entry which is preliminary data.</text>
</comment>
<sequence length="234" mass="25689">MIDVSWRERDPVRRGLYETVPADTMRLLEARGRHAELRSGTRLMTIGDRSDDVYLVRSGYVKVLVDGPDGEVALVAVRGRGDLLGEFGASTGRLRTASVIAAGPVEAVVLAASEYREFLRQRPEVHAAVDAAVIDKMGLSTRRRLEYARGTGAVRLARAIRDMALDFGRLENGVVVIPVPLSQADWAAIVGVTERRLSTLLTRLVEAKAVRTRTNSVMVLDFPLLERTAKSRPA</sequence>
<dbReference type="GO" id="GO:0006355">
    <property type="term" value="P:regulation of DNA-templated transcription"/>
    <property type="evidence" value="ECO:0007669"/>
    <property type="project" value="InterPro"/>
</dbReference>
<dbReference type="SUPFAM" id="SSF46785">
    <property type="entry name" value="Winged helix' DNA-binding domain"/>
    <property type="match status" value="1"/>
</dbReference>
<keyword evidence="2" id="KW-0238">DNA-binding</keyword>
<dbReference type="InterPro" id="IPR018490">
    <property type="entry name" value="cNMP-bd_dom_sf"/>
</dbReference>
<dbReference type="RefSeq" id="WP_142709026.1">
    <property type="nucleotide sequence ID" value="NZ_VIRS01000038.1"/>
</dbReference>
<dbReference type="SUPFAM" id="SSF51206">
    <property type="entry name" value="cAMP-binding domain-like"/>
    <property type="match status" value="1"/>
</dbReference>
<dbReference type="InParanoid" id="A0A545AH03"/>
<organism evidence="5 6">
    <name type="scientific">Cryptosporangium phraense</name>
    <dbReference type="NCBI Taxonomy" id="2593070"/>
    <lineage>
        <taxon>Bacteria</taxon>
        <taxon>Bacillati</taxon>
        <taxon>Actinomycetota</taxon>
        <taxon>Actinomycetes</taxon>
        <taxon>Cryptosporangiales</taxon>
        <taxon>Cryptosporangiaceae</taxon>
        <taxon>Cryptosporangium</taxon>
    </lineage>
</organism>
<proteinExistence type="predicted"/>
<evidence type="ECO:0000256" key="3">
    <source>
        <dbReference type="ARBA" id="ARBA00023163"/>
    </source>
</evidence>
<dbReference type="Proteomes" id="UP000317982">
    <property type="component" value="Unassembled WGS sequence"/>
</dbReference>
<gene>
    <name evidence="5" type="ORF">FL583_34210</name>
</gene>
<evidence type="ECO:0000313" key="5">
    <source>
        <dbReference type="EMBL" id="TQS40602.1"/>
    </source>
</evidence>
<dbReference type="Gene3D" id="1.10.10.10">
    <property type="entry name" value="Winged helix-like DNA-binding domain superfamily/Winged helix DNA-binding domain"/>
    <property type="match status" value="1"/>
</dbReference>
<evidence type="ECO:0000259" key="4">
    <source>
        <dbReference type="PROSITE" id="PS50042"/>
    </source>
</evidence>
<dbReference type="EMBL" id="VIRS01000038">
    <property type="protein sequence ID" value="TQS40602.1"/>
    <property type="molecule type" value="Genomic_DNA"/>
</dbReference>
<evidence type="ECO:0000313" key="6">
    <source>
        <dbReference type="Proteomes" id="UP000317982"/>
    </source>
</evidence>
<evidence type="ECO:0000256" key="1">
    <source>
        <dbReference type="ARBA" id="ARBA00023015"/>
    </source>
</evidence>
<keyword evidence="1" id="KW-0805">Transcription regulation</keyword>
<evidence type="ECO:0000256" key="2">
    <source>
        <dbReference type="ARBA" id="ARBA00023125"/>
    </source>
</evidence>
<accession>A0A545AH03</accession>
<dbReference type="GO" id="GO:0003677">
    <property type="term" value="F:DNA binding"/>
    <property type="evidence" value="ECO:0007669"/>
    <property type="project" value="UniProtKB-KW"/>
</dbReference>
<dbReference type="Pfam" id="PF13545">
    <property type="entry name" value="HTH_Crp_2"/>
    <property type="match status" value="1"/>
</dbReference>
<dbReference type="Pfam" id="PF00027">
    <property type="entry name" value="cNMP_binding"/>
    <property type="match status" value="1"/>
</dbReference>
<dbReference type="InterPro" id="IPR000595">
    <property type="entry name" value="cNMP-bd_dom"/>
</dbReference>
<dbReference type="PROSITE" id="PS50042">
    <property type="entry name" value="CNMP_BINDING_3"/>
    <property type="match status" value="1"/>
</dbReference>
<dbReference type="InterPro" id="IPR014710">
    <property type="entry name" value="RmlC-like_jellyroll"/>
</dbReference>
<dbReference type="SMART" id="SM00100">
    <property type="entry name" value="cNMP"/>
    <property type="match status" value="1"/>
</dbReference>
<name>A0A545AH03_9ACTN</name>
<dbReference type="Gene3D" id="2.60.120.10">
    <property type="entry name" value="Jelly Rolls"/>
    <property type="match status" value="1"/>
</dbReference>
<reference evidence="5 6" key="1">
    <citation type="submission" date="2019-07" db="EMBL/GenBank/DDBJ databases">
        <title>Cryptosporangium phraense sp. nov., isolated from plant litter.</title>
        <authorList>
            <person name="Suriyachadkun C."/>
        </authorList>
    </citation>
    <scope>NUCLEOTIDE SEQUENCE [LARGE SCALE GENOMIC DNA]</scope>
    <source>
        <strain evidence="5 6">A-T 5661</strain>
    </source>
</reference>
<dbReference type="InterPro" id="IPR036388">
    <property type="entry name" value="WH-like_DNA-bd_sf"/>
</dbReference>
<dbReference type="InterPro" id="IPR012318">
    <property type="entry name" value="HTH_CRP"/>
</dbReference>
<feature type="domain" description="Cyclic nucleotide-binding" evidence="4">
    <location>
        <begin position="16"/>
        <end position="119"/>
    </location>
</feature>
<dbReference type="OrthoDB" id="41390at2"/>